<feature type="compositionally biased region" description="Basic and acidic residues" evidence="5">
    <location>
        <begin position="685"/>
        <end position="710"/>
    </location>
</feature>
<dbReference type="SUPFAM" id="SSF52540">
    <property type="entry name" value="P-loop containing nucleoside triphosphate hydrolases"/>
    <property type="match status" value="1"/>
</dbReference>
<dbReference type="Gene3D" id="3.40.50.300">
    <property type="entry name" value="P-loop containing nucleotide triphosphate hydrolases"/>
    <property type="match status" value="1"/>
</dbReference>
<gene>
    <name evidence="7" type="ORF">CBYS24578_00007670</name>
</gene>
<evidence type="ECO:0000313" key="8">
    <source>
        <dbReference type="Proteomes" id="UP000754883"/>
    </source>
</evidence>
<dbReference type="SMART" id="SM00382">
    <property type="entry name" value="AAA"/>
    <property type="match status" value="1"/>
</dbReference>
<feature type="region of interest" description="Disordered" evidence="5">
    <location>
        <begin position="50"/>
        <end position="132"/>
    </location>
</feature>
<evidence type="ECO:0000256" key="1">
    <source>
        <dbReference type="ARBA" id="ARBA00004572"/>
    </source>
</evidence>
<keyword evidence="3" id="KW-0472">Membrane</keyword>
<keyword evidence="3" id="KW-0496">Mitochondrion</keyword>
<dbReference type="Proteomes" id="UP000754883">
    <property type="component" value="Unassembled WGS sequence"/>
</dbReference>
<feature type="region of interest" description="Disordered" evidence="5">
    <location>
        <begin position="679"/>
        <end position="710"/>
    </location>
</feature>
<dbReference type="PANTHER" id="PTHR45644">
    <property type="entry name" value="AAA ATPASE, PUTATIVE (AFU_ORTHOLOGUE AFUA_2G12920)-RELATED-RELATED"/>
    <property type="match status" value="1"/>
</dbReference>
<evidence type="ECO:0000256" key="4">
    <source>
        <dbReference type="ARBA" id="ARBA00022840"/>
    </source>
</evidence>
<proteinExistence type="predicted"/>
<comment type="caution">
    <text evidence="7">The sequence shown here is derived from an EMBL/GenBank/DDBJ whole genome shotgun (WGS) entry which is preliminary data.</text>
</comment>
<dbReference type="Gene3D" id="1.10.8.60">
    <property type="match status" value="1"/>
</dbReference>
<comment type="subcellular location">
    <subcellularLocation>
        <location evidence="1">Mitochondrion outer membrane</location>
        <topology evidence="1">Single-pass membrane protein</topology>
    </subcellularLocation>
</comment>
<dbReference type="Pfam" id="PF00004">
    <property type="entry name" value="AAA"/>
    <property type="match status" value="1"/>
</dbReference>
<dbReference type="OrthoDB" id="39734at2759"/>
<keyword evidence="4" id="KW-0067">ATP-binding</keyword>
<sequence length="1052" mass="117803">MHLPGSPALSTVTLAAAVRAQWSQTIRGLPELPNPSSPNLRVGDYRRRRFYSSSLPDPPASNSPPRDPNTGSDPNNNGRPLRDTLPEQDVESGEGSHNAADTHIGRSKRHDLSPARNRQNRRRVSSALPPVSLPPSFESNNVLYFQYDGQPYLPPALVEDAKHDKISRLYPRTKGDRTAGFQKAIGTIETYFDTALDLLLQREKQLALDFLDRPLDSPSHWDHPRMIQQVVRTWDMILDAAWHLTDALYPARQPEYIYKSRPFWWWHFYKDLDLHTQKFRNLTESHELPIRTQLSFAEDLDFSLSHALADFPAETFEAVTKAIDRELSALCPPTFDPKTGKRPIHIISTSGYAGKAISQSLGSHMGWVNWADVIHLDAHDLSCLIGQYLGQDWAFSRGPLSMMGFRAAEYNGKMTKEAETTTKVADEDDVDNETSIINVRTSTSSLEDELQKARQGSYDIFSKWENLKIDKILDHIIRAAESTTAPSMSQKKLLVHIHDYVELSMTLEGSYILSRLRALVDAAWHQGKQIAIIGTSACNQPSEEYQNTVNELAIGDFVVTRHIQPDRAEKQTAVAATNAPAFNLEKTDIVLENTANINRMLCSLDPKFAQSASTQLETEKQFTAMALIPSPKNILRQSILPVPDVYFLASAFRDAETLHPGAGAVNCLDRIFMGPLRQPPGQDFLEQKNSDDAPEQRDMSKSSEETKFETRVNPKLSGMNEYEKRIASGLINRENIRTAFSDVHAPPDTISALKLLTSLALVRPDAFSYGVLAHDKITGCLLYGPPGTGKTMLAKAVAKESGANMLEISGASINDKWVGEAEKLIRAVFTLAKKLSPCVVFIDEADAMLANRSMFSNRPSHREHINQFLKEWDGMEETSAFIMVATNRPFDLDDAVLRRLPRKILIDLPLQNDRAAILHLLLKDEKLEETVSLEELAERTPFYSGSDLKNVCVAAAMAAVEEENTDAAAHDGPEPYKYPERRTLRRDHFERAIKQIPASISEDMPSLRMIRNFDEEYGNKRKSGGKKSMGFGHVAVGEKVDAQAARVRQRGF</sequence>
<evidence type="ECO:0000256" key="2">
    <source>
        <dbReference type="ARBA" id="ARBA00022741"/>
    </source>
</evidence>
<reference evidence="7 8" key="2">
    <citation type="submission" date="2021-10" db="EMBL/GenBank/DDBJ databases">
        <authorList>
            <person name="Piombo E."/>
        </authorList>
    </citation>
    <scope>NUCLEOTIDE SEQUENCE [LARGE SCALE GENOMIC DNA]</scope>
</reference>
<dbReference type="InterPro" id="IPR051701">
    <property type="entry name" value="Mito_OM_Translocase_MSP1"/>
</dbReference>
<dbReference type="InterPro" id="IPR041569">
    <property type="entry name" value="AAA_lid_3"/>
</dbReference>
<dbReference type="GO" id="GO:0016887">
    <property type="term" value="F:ATP hydrolysis activity"/>
    <property type="evidence" value="ECO:0007669"/>
    <property type="project" value="InterPro"/>
</dbReference>
<dbReference type="GO" id="GO:0005524">
    <property type="term" value="F:ATP binding"/>
    <property type="evidence" value="ECO:0007669"/>
    <property type="project" value="UniProtKB-KW"/>
</dbReference>
<dbReference type="Pfam" id="PF17862">
    <property type="entry name" value="AAA_lid_3"/>
    <property type="match status" value="1"/>
</dbReference>
<name>A0A9N9XX82_9HYPO</name>
<protein>
    <recommendedName>
        <fullName evidence="6">AAA+ ATPase domain-containing protein</fullName>
    </recommendedName>
</protein>
<dbReference type="GO" id="GO:0005741">
    <property type="term" value="C:mitochondrial outer membrane"/>
    <property type="evidence" value="ECO:0007669"/>
    <property type="project" value="UniProtKB-SubCell"/>
</dbReference>
<keyword evidence="2" id="KW-0547">Nucleotide-binding</keyword>
<dbReference type="EMBL" id="CABFNO020001317">
    <property type="protein sequence ID" value="CAG9980810.1"/>
    <property type="molecule type" value="Genomic_DNA"/>
</dbReference>
<evidence type="ECO:0000256" key="5">
    <source>
        <dbReference type="SAM" id="MobiDB-lite"/>
    </source>
</evidence>
<evidence type="ECO:0000259" key="6">
    <source>
        <dbReference type="SMART" id="SM00382"/>
    </source>
</evidence>
<dbReference type="InterPro" id="IPR027417">
    <property type="entry name" value="P-loop_NTPase"/>
</dbReference>
<dbReference type="InterPro" id="IPR003959">
    <property type="entry name" value="ATPase_AAA_core"/>
</dbReference>
<dbReference type="InterPro" id="IPR003593">
    <property type="entry name" value="AAA+_ATPase"/>
</dbReference>
<reference evidence="8" key="1">
    <citation type="submission" date="2019-06" db="EMBL/GenBank/DDBJ databases">
        <authorList>
            <person name="Broberg M."/>
        </authorList>
    </citation>
    <scope>NUCLEOTIDE SEQUENCE [LARGE SCALE GENOMIC DNA]</scope>
</reference>
<feature type="compositionally biased region" description="Pro residues" evidence="5">
    <location>
        <begin position="56"/>
        <end position="67"/>
    </location>
</feature>
<dbReference type="AlphaFoldDB" id="A0A9N9XX82"/>
<keyword evidence="3" id="KW-1000">Mitochondrion outer membrane</keyword>
<evidence type="ECO:0000256" key="3">
    <source>
        <dbReference type="ARBA" id="ARBA00022787"/>
    </source>
</evidence>
<accession>A0A9N9XX82</accession>
<feature type="domain" description="AAA+ ATPase" evidence="6">
    <location>
        <begin position="776"/>
        <end position="910"/>
    </location>
</feature>
<keyword evidence="8" id="KW-1185">Reference proteome</keyword>
<organism evidence="7 8">
    <name type="scientific">Clonostachys byssicola</name>
    <dbReference type="NCBI Taxonomy" id="160290"/>
    <lineage>
        <taxon>Eukaryota</taxon>
        <taxon>Fungi</taxon>
        <taxon>Dikarya</taxon>
        <taxon>Ascomycota</taxon>
        <taxon>Pezizomycotina</taxon>
        <taxon>Sordariomycetes</taxon>
        <taxon>Hypocreomycetidae</taxon>
        <taxon>Hypocreales</taxon>
        <taxon>Bionectriaceae</taxon>
        <taxon>Clonostachys</taxon>
    </lineage>
</organism>
<feature type="compositionally biased region" description="Polar residues" evidence="5">
    <location>
        <begin position="69"/>
        <end position="78"/>
    </location>
</feature>
<dbReference type="PANTHER" id="PTHR45644:SF56">
    <property type="entry name" value="AAA ATPASE, PUTATIVE (AFU_ORTHOLOGUE AFUA_2G12920)-RELATED"/>
    <property type="match status" value="1"/>
</dbReference>
<evidence type="ECO:0000313" key="7">
    <source>
        <dbReference type="EMBL" id="CAG9980810.1"/>
    </source>
</evidence>